<feature type="transmembrane region" description="Helical" evidence="5">
    <location>
        <begin position="446"/>
        <end position="469"/>
    </location>
</feature>
<feature type="transmembrane region" description="Helical" evidence="5">
    <location>
        <begin position="339"/>
        <end position="362"/>
    </location>
</feature>
<accession>A0ABP0VHI7</accession>
<evidence type="ECO:0008006" key="8">
    <source>
        <dbReference type="Google" id="ProtNLM"/>
    </source>
</evidence>
<feature type="transmembrane region" description="Helical" evidence="5">
    <location>
        <begin position="383"/>
        <end position="408"/>
    </location>
</feature>
<evidence type="ECO:0000256" key="2">
    <source>
        <dbReference type="ARBA" id="ARBA00022692"/>
    </source>
</evidence>
<feature type="transmembrane region" description="Helical" evidence="5">
    <location>
        <begin position="45"/>
        <end position="65"/>
    </location>
</feature>
<keyword evidence="3 5" id="KW-1133">Transmembrane helix</keyword>
<dbReference type="Pfam" id="PF00939">
    <property type="entry name" value="Na_sulph_symp"/>
    <property type="match status" value="1"/>
</dbReference>
<dbReference type="PANTHER" id="PTHR10283">
    <property type="entry name" value="SOLUTE CARRIER FAMILY 13 MEMBER"/>
    <property type="match status" value="1"/>
</dbReference>
<proteinExistence type="predicted"/>
<dbReference type="NCBIfam" id="TIGR00785">
    <property type="entry name" value="dass"/>
    <property type="match status" value="1"/>
</dbReference>
<feature type="transmembrane region" description="Helical" evidence="5">
    <location>
        <begin position="505"/>
        <end position="527"/>
    </location>
</feature>
<dbReference type="PANTHER" id="PTHR10283:SF82">
    <property type="entry name" value="SOLUTE CARRIER FAMILY 13 MEMBER 2"/>
    <property type="match status" value="1"/>
</dbReference>
<evidence type="ECO:0000313" key="6">
    <source>
        <dbReference type="EMBL" id="CAK9253652.1"/>
    </source>
</evidence>
<feature type="transmembrane region" description="Helical" evidence="5">
    <location>
        <begin position="117"/>
        <end position="135"/>
    </location>
</feature>
<sequence length="543" mass="59061">SSFGHISADYSGSTDTSALPIVGCRESGGIQSFWRWLKGEKGRKMTVVVAGPLALVLVISFVRLAEGAPAVKMLGAVLWLAIWWLFEAVPICITALLPLVLFPFLQLMQADHVAEKYMNDTVVLMLGTFILALGIERFSLHKRIALRILLFFGGNPMDPRLVLLGFCIGPAFISMWMSNSAAAVMMIPMATGVLKHLDDEDDPNKVKRDFQVAVILAITYATAIGGLATLTGCGPNLVLPGIYSGRFPDAPKVTYLKWMMFALPLALPFLIFEWLLLCWLFCPLSSVPIIESKLSRTMMEQEYLALGPMNFAEKFIAGEFAVLVVLWCTRTLGDYPGWSSFFGGLPNEGTVSVMMAIILFLVPSKMAEGQKLMDWNTCKKLPWDVVLLLGGGFALSAGIRSSGLAISIANNMEVLHVVPYLLLTPVVALIVNIMTEFSSNVATATLFLPLLAEVAISIGWHPLLLMIPATFSSNFAFILPIATPPNAIAHATGYLKPADMFIPGLILKAAGIVLLTILTPTLGSLVYDLNQPVKDLPWIKLGI</sequence>
<feature type="transmembrane region" description="Helical" evidence="5">
    <location>
        <begin position="414"/>
        <end position="434"/>
    </location>
</feature>
<protein>
    <recommendedName>
        <fullName evidence="8">Tonoplast dicarboxylate transporter</fullName>
    </recommendedName>
</protein>
<dbReference type="Proteomes" id="UP001497444">
    <property type="component" value="Unassembled WGS sequence"/>
</dbReference>
<evidence type="ECO:0000256" key="3">
    <source>
        <dbReference type="ARBA" id="ARBA00022989"/>
    </source>
</evidence>
<evidence type="ECO:0000313" key="7">
    <source>
        <dbReference type="Proteomes" id="UP001497444"/>
    </source>
</evidence>
<evidence type="ECO:0000256" key="5">
    <source>
        <dbReference type="SAM" id="Phobius"/>
    </source>
</evidence>
<comment type="caution">
    <text evidence="6">The sequence shown here is derived from an EMBL/GenBank/DDBJ whole genome shotgun (WGS) entry which is preliminary data.</text>
</comment>
<feature type="transmembrane region" description="Helical" evidence="5">
    <location>
        <begin position="212"/>
        <end position="238"/>
    </location>
</feature>
<name>A0ABP0VHI7_9BRYO</name>
<dbReference type="InterPro" id="IPR001898">
    <property type="entry name" value="SLC13A/DASS"/>
</dbReference>
<feature type="transmembrane region" description="Helical" evidence="5">
    <location>
        <begin position="258"/>
        <end position="282"/>
    </location>
</feature>
<comment type="subcellular location">
    <subcellularLocation>
        <location evidence="1">Membrane</location>
        <topology evidence="1">Multi-pass membrane protein</topology>
    </subcellularLocation>
</comment>
<feature type="transmembrane region" description="Helical" evidence="5">
    <location>
        <begin position="303"/>
        <end position="327"/>
    </location>
</feature>
<keyword evidence="4 5" id="KW-0472">Membrane</keyword>
<evidence type="ECO:0000256" key="4">
    <source>
        <dbReference type="ARBA" id="ARBA00023136"/>
    </source>
</evidence>
<feature type="transmembrane region" description="Helical" evidence="5">
    <location>
        <begin position="161"/>
        <end position="187"/>
    </location>
</feature>
<organism evidence="6 7">
    <name type="scientific">Sphagnum jensenii</name>
    <dbReference type="NCBI Taxonomy" id="128206"/>
    <lineage>
        <taxon>Eukaryota</taxon>
        <taxon>Viridiplantae</taxon>
        <taxon>Streptophyta</taxon>
        <taxon>Embryophyta</taxon>
        <taxon>Bryophyta</taxon>
        <taxon>Sphagnophytina</taxon>
        <taxon>Sphagnopsida</taxon>
        <taxon>Sphagnales</taxon>
        <taxon>Sphagnaceae</taxon>
        <taxon>Sphagnum</taxon>
    </lineage>
</organism>
<keyword evidence="2 5" id="KW-0812">Transmembrane</keyword>
<evidence type="ECO:0000256" key="1">
    <source>
        <dbReference type="ARBA" id="ARBA00004141"/>
    </source>
</evidence>
<feature type="non-terminal residue" evidence="6">
    <location>
        <position position="1"/>
    </location>
</feature>
<feature type="transmembrane region" description="Helical" evidence="5">
    <location>
        <begin position="77"/>
        <end position="105"/>
    </location>
</feature>
<dbReference type="CDD" id="cd01115">
    <property type="entry name" value="SLC13_permease"/>
    <property type="match status" value="1"/>
</dbReference>
<dbReference type="EMBL" id="CAXAQS010000929">
    <property type="protein sequence ID" value="CAK9253652.1"/>
    <property type="molecule type" value="Genomic_DNA"/>
</dbReference>
<reference evidence="6" key="1">
    <citation type="submission" date="2024-02" db="EMBL/GenBank/DDBJ databases">
        <authorList>
            <consortium name="ELIXIR-Norway"/>
            <consortium name="Elixir Norway"/>
        </authorList>
    </citation>
    <scope>NUCLEOTIDE SEQUENCE</scope>
</reference>
<keyword evidence="7" id="KW-1185">Reference proteome</keyword>
<gene>
    <name evidence="6" type="ORF">CSSPJE1EN1_LOCUS29030</name>
</gene>